<evidence type="ECO:0000256" key="4">
    <source>
        <dbReference type="ARBA" id="ARBA00016244"/>
    </source>
</evidence>
<evidence type="ECO:0000256" key="5">
    <source>
        <dbReference type="ARBA" id="ARBA00022525"/>
    </source>
</evidence>
<dbReference type="eggNOG" id="COG1256">
    <property type="taxonomic scope" value="Bacteria"/>
</dbReference>
<comment type="similarity">
    <text evidence="3 7">Belongs to the flagella basal body rod proteins family.</text>
</comment>
<evidence type="ECO:0000256" key="7">
    <source>
        <dbReference type="RuleBase" id="RU362065"/>
    </source>
</evidence>
<feature type="region of interest" description="Disordered" evidence="8">
    <location>
        <begin position="287"/>
        <end position="306"/>
    </location>
</feature>
<keyword evidence="5 7" id="KW-0964">Secreted</keyword>
<keyword evidence="12" id="KW-0282">Flagellum</keyword>
<keyword evidence="12" id="KW-0969">Cilium</keyword>
<dbReference type="Pfam" id="PF22638">
    <property type="entry name" value="FlgK_D1"/>
    <property type="match status" value="1"/>
</dbReference>
<feature type="domain" description="Flagellar basal-body/hook protein C-terminal" evidence="10">
    <location>
        <begin position="463"/>
        <end position="499"/>
    </location>
</feature>
<dbReference type="InterPro" id="IPR001444">
    <property type="entry name" value="Flag_bb_rod_N"/>
</dbReference>
<protein>
    <recommendedName>
        <fullName evidence="4 7">Flagellar hook-associated protein 1</fullName>
        <shortName evidence="7">HAP1</shortName>
    </recommendedName>
</protein>
<dbReference type="Pfam" id="PF00460">
    <property type="entry name" value="Flg_bb_rod"/>
    <property type="match status" value="1"/>
</dbReference>
<proteinExistence type="inferred from homology"/>
<dbReference type="RefSeq" id="WP_013624284.1">
    <property type="nucleotide sequence ID" value="NC_015172.1"/>
</dbReference>
<dbReference type="PANTHER" id="PTHR30033">
    <property type="entry name" value="FLAGELLAR HOOK-ASSOCIATED PROTEIN 1"/>
    <property type="match status" value="1"/>
</dbReference>
<evidence type="ECO:0000256" key="1">
    <source>
        <dbReference type="ARBA" id="ARBA00004365"/>
    </source>
</evidence>
<keyword evidence="13" id="KW-1185">Reference proteome</keyword>
<dbReference type="GO" id="GO:0005198">
    <property type="term" value="F:structural molecule activity"/>
    <property type="evidence" value="ECO:0007669"/>
    <property type="project" value="UniProtKB-UniRule"/>
</dbReference>
<evidence type="ECO:0000259" key="9">
    <source>
        <dbReference type="Pfam" id="PF00460"/>
    </source>
</evidence>
<evidence type="ECO:0000313" key="13">
    <source>
        <dbReference type="Proteomes" id="UP000007488"/>
    </source>
</evidence>
<evidence type="ECO:0000256" key="3">
    <source>
        <dbReference type="ARBA" id="ARBA00009677"/>
    </source>
</evidence>
<dbReference type="GO" id="GO:0005576">
    <property type="term" value="C:extracellular region"/>
    <property type="evidence" value="ECO:0007669"/>
    <property type="project" value="UniProtKB-SubCell"/>
</dbReference>
<keyword evidence="6 7" id="KW-0975">Bacterial flagellum</keyword>
<dbReference type="OrthoDB" id="9802553at2"/>
<dbReference type="PRINTS" id="PR01005">
    <property type="entry name" value="FLGHOOKAP1"/>
</dbReference>
<dbReference type="EMBL" id="CP002547">
    <property type="protein sequence ID" value="ADY55414.1"/>
    <property type="molecule type" value="Genomic_DNA"/>
</dbReference>
<evidence type="ECO:0000313" key="12">
    <source>
        <dbReference type="EMBL" id="ADY55414.1"/>
    </source>
</evidence>
<dbReference type="GO" id="GO:0044780">
    <property type="term" value="P:bacterial-type flagellum assembly"/>
    <property type="evidence" value="ECO:0007669"/>
    <property type="project" value="InterPro"/>
</dbReference>
<dbReference type="InterPro" id="IPR002371">
    <property type="entry name" value="FlgK"/>
</dbReference>
<name>F0SU31_SYNGF</name>
<dbReference type="Proteomes" id="UP000007488">
    <property type="component" value="Chromosome"/>
</dbReference>
<feature type="domain" description="Flagellar hook-associated protein FlgK helical" evidence="11">
    <location>
        <begin position="96"/>
        <end position="362"/>
    </location>
</feature>
<feature type="domain" description="Flagellar basal body rod protein N-terminal" evidence="9">
    <location>
        <begin position="9"/>
        <end position="37"/>
    </location>
</feature>
<gene>
    <name evidence="7" type="primary">flgK</name>
    <name evidence="12" type="ordered locus">Sgly_1089</name>
</gene>
<dbReference type="PANTHER" id="PTHR30033:SF1">
    <property type="entry name" value="FLAGELLAR HOOK-ASSOCIATED PROTEIN 1"/>
    <property type="match status" value="1"/>
</dbReference>
<reference evidence="13" key="2">
    <citation type="submission" date="2011-02" db="EMBL/GenBank/DDBJ databases">
        <title>The complete genome of Syntrophobotulus glycolicus DSM 8271.</title>
        <authorList>
            <person name="Lucas S."/>
            <person name="Copeland A."/>
            <person name="Lapidus A."/>
            <person name="Bruce D."/>
            <person name="Goodwin L."/>
            <person name="Pitluck S."/>
            <person name="Kyrpides N."/>
            <person name="Mavromatis K."/>
            <person name="Pagani I."/>
            <person name="Ivanova N."/>
            <person name="Mikhailova N."/>
            <person name="Chertkov O."/>
            <person name="Held B."/>
            <person name="Detter J.C."/>
            <person name="Tapia R."/>
            <person name="Han C."/>
            <person name="Land M."/>
            <person name="Hauser L."/>
            <person name="Markowitz V."/>
            <person name="Cheng J.-F."/>
            <person name="Hugenholtz P."/>
            <person name="Woyke T."/>
            <person name="Wu D."/>
            <person name="Spring S."/>
            <person name="Schroeder M."/>
            <person name="Brambilla E."/>
            <person name="Klenk H.-P."/>
            <person name="Eisen J.A."/>
        </authorList>
    </citation>
    <scope>NUCLEOTIDE SEQUENCE [LARGE SCALE GENOMIC DNA]</scope>
    <source>
        <strain evidence="13">DSM 8271 / FlGlyR</strain>
    </source>
</reference>
<dbReference type="GO" id="GO:0009424">
    <property type="term" value="C:bacterial-type flagellum hook"/>
    <property type="evidence" value="ECO:0007669"/>
    <property type="project" value="UniProtKB-UniRule"/>
</dbReference>
<keyword evidence="12" id="KW-0966">Cell projection</keyword>
<dbReference type="InterPro" id="IPR053927">
    <property type="entry name" value="FlgK_helical"/>
</dbReference>
<organism evidence="12 13">
    <name type="scientific">Syntrophobotulus glycolicus (strain DSM 8271 / FlGlyR)</name>
    <dbReference type="NCBI Taxonomy" id="645991"/>
    <lineage>
        <taxon>Bacteria</taxon>
        <taxon>Bacillati</taxon>
        <taxon>Bacillota</taxon>
        <taxon>Clostridia</taxon>
        <taxon>Eubacteriales</taxon>
        <taxon>Desulfitobacteriaceae</taxon>
        <taxon>Syntrophobotulus</taxon>
    </lineage>
</organism>
<reference evidence="12 13" key="1">
    <citation type="journal article" date="2011" name="Stand. Genomic Sci.">
        <title>Complete genome sequence of Syntrophobotulus glycolicus type strain (FlGlyR).</title>
        <authorList>
            <person name="Han C."/>
            <person name="Mwirichia R."/>
            <person name="Chertkov O."/>
            <person name="Held B."/>
            <person name="Lapidus A."/>
            <person name="Nolan M."/>
            <person name="Lucas S."/>
            <person name="Hammon N."/>
            <person name="Deshpande S."/>
            <person name="Cheng J.F."/>
            <person name="Tapia R."/>
            <person name="Goodwin L."/>
            <person name="Pitluck S."/>
            <person name="Huntemann M."/>
            <person name="Liolios K."/>
            <person name="Ivanova N."/>
            <person name="Pagani I."/>
            <person name="Mavromatis K."/>
            <person name="Ovchinikova G."/>
            <person name="Pati A."/>
            <person name="Chen A."/>
            <person name="Palaniappan K."/>
            <person name="Land M."/>
            <person name="Hauser L."/>
            <person name="Brambilla E.M."/>
            <person name="Rohde M."/>
            <person name="Spring S."/>
            <person name="Sikorski J."/>
            <person name="Goker M."/>
            <person name="Woyke T."/>
            <person name="Bristow J."/>
            <person name="Eisen J.A."/>
            <person name="Markowitz V."/>
            <person name="Hugenholtz P."/>
            <person name="Kyrpides N.C."/>
            <person name="Klenk H.P."/>
            <person name="Detter J.C."/>
        </authorList>
    </citation>
    <scope>NUCLEOTIDE SEQUENCE [LARGE SCALE GENOMIC DNA]</scope>
    <source>
        <strain evidence="13">DSM 8271 / FlGlyR</strain>
    </source>
</reference>
<accession>F0SU31</accession>
<dbReference type="NCBIfam" id="TIGR02492">
    <property type="entry name" value="flgK_ends"/>
    <property type="match status" value="1"/>
</dbReference>
<evidence type="ECO:0000256" key="6">
    <source>
        <dbReference type="ARBA" id="ARBA00023143"/>
    </source>
</evidence>
<evidence type="ECO:0000256" key="8">
    <source>
        <dbReference type="SAM" id="MobiDB-lite"/>
    </source>
</evidence>
<dbReference type="HOGENOM" id="CLU_012762_1_0_9"/>
<dbReference type="STRING" id="645991.Sgly_1089"/>
<dbReference type="SUPFAM" id="SSF64518">
    <property type="entry name" value="Phase 1 flagellin"/>
    <property type="match status" value="1"/>
</dbReference>
<dbReference type="KEGG" id="sgy:Sgly_1089"/>
<dbReference type="InterPro" id="IPR010930">
    <property type="entry name" value="Flg_bb/hook_C_dom"/>
</dbReference>
<dbReference type="Pfam" id="PF06429">
    <property type="entry name" value="Flg_bbr_C"/>
    <property type="match status" value="1"/>
</dbReference>
<evidence type="ECO:0000256" key="2">
    <source>
        <dbReference type="ARBA" id="ARBA00004613"/>
    </source>
</evidence>
<comment type="subcellular location">
    <subcellularLocation>
        <location evidence="1 7">Bacterial flagellum</location>
    </subcellularLocation>
    <subcellularLocation>
        <location evidence="2 7">Secreted</location>
    </subcellularLocation>
</comment>
<evidence type="ECO:0000259" key="10">
    <source>
        <dbReference type="Pfam" id="PF06429"/>
    </source>
</evidence>
<evidence type="ECO:0000259" key="11">
    <source>
        <dbReference type="Pfam" id="PF22638"/>
    </source>
</evidence>
<dbReference type="AlphaFoldDB" id="F0SU31"/>
<sequence>MGSSFAGIATATSGLSVSQSQLNTTGHNISNADTAGYVRQQVVQTDASYLKSGQYQVGTGTRIETIRQIRSVFLDRMYRNEQSTLSYWQIRSSTVESIEAAMNDLADDGGVQTALDEFFAAWEEVGKDPESSSARASLLGYAGSLVELFNQLETQLDQIQTNLDEQIVSMVEDINTIAGQVAALNKIIARCEVNGDRANDYRDEVNSLLDTLSQYVKINVTTDSNGMYNVSVGGVSLVNGTSVSELSCAANLANGSFHTVFWANSGLEPDLKSGMLLSLMEARGDVDGSAGSAGNGSPLESGAEEEDVDADAAVYDFTGESENLIAELRSGLNIMVSLLTRKINALHSGGEGLDGSTGIDFFVKIDEDLPFEIGNIQVNPQLEETDLIAASSIGGGNDGAVAAEIAAFAETEYFHCDGLAMTISAYYSELAGWLGTEGEEAESAAANQETLVEQAESSRESLSAVSMDEELANLLKYQHAYNASARVMSMIDGMLGRLIEETGLVGR</sequence>